<dbReference type="PANTHER" id="PTHR23501:SF154">
    <property type="entry name" value="MULTIDRUG-EFFLUX TRANSPORTER RV1634-RELATED"/>
    <property type="match status" value="1"/>
</dbReference>
<dbReference type="Proteomes" id="UP000658127">
    <property type="component" value="Unassembled WGS sequence"/>
</dbReference>
<protein>
    <submittedName>
        <fullName evidence="8">MFS transporter</fullName>
    </submittedName>
</protein>
<evidence type="ECO:0000313" key="8">
    <source>
        <dbReference type="EMBL" id="GGN81775.1"/>
    </source>
</evidence>
<reference evidence="9" key="1">
    <citation type="journal article" date="2019" name="Int. J. Syst. Evol. Microbiol.">
        <title>The Global Catalogue of Microorganisms (GCM) 10K type strain sequencing project: providing services to taxonomists for standard genome sequencing and annotation.</title>
        <authorList>
            <consortium name="The Broad Institute Genomics Platform"/>
            <consortium name="The Broad Institute Genome Sequencing Center for Infectious Disease"/>
            <person name="Wu L."/>
            <person name="Ma J."/>
        </authorList>
    </citation>
    <scope>NUCLEOTIDE SEQUENCE [LARGE SCALE GENOMIC DNA]</scope>
    <source>
        <strain evidence="9">CGMCC 4.7329</strain>
    </source>
</reference>
<feature type="transmembrane region" description="Helical" evidence="6">
    <location>
        <begin position="113"/>
        <end position="134"/>
    </location>
</feature>
<feature type="transmembrane region" description="Helical" evidence="6">
    <location>
        <begin position="334"/>
        <end position="355"/>
    </location>
</feature>
<feature type="transmembrane region" description="Helical" evidence="6">
    <location>
        <begin position="404"/>
        <end position="426"/>
    </location>
</feature>
<dbReference type="SUPFAM" id="SSF103473">
    <property type="entry name" value="MFS general substrate transporter"/>
    <property type="match status" value="1"/>
</dbReference>
<evidence type="ECO:0000256" key="3">
    <source>
        <dbReference type="ARBA" id="ARBA00022692"/>
    </source>
</evidence>
<keyword evidence="3 6" id="KW-0812">Transmembrane</keyword>
<comment type="caution">
    <text evidence="8">The sequence shown here is derived from an EMBL/GenBank/DDBJ whole genome shotgun (WGS) entry which is preliminary data.</text>
</comment>
<proteinExistence type="predicted"/>
<evidence type="ECO:0000256" key="6">
    <source>
        <dbReference type="SAM" id="Phobius"/>
    </source>
</evidence>
<evidence type="ECO:0000256" key="1">
    <source>
        <dbReference type="ARBA" id="ARBA00004651"/>
    </source>
</evidence>
<dbReference type="EMBL" id="BMNE01000003">
    <property type="protein sequence ID" value="GGN81775.1"/>
    <property type="molecule type" value="Genomic_DNA"/>
</dbReference>
<keyword evidence="5 6" id="KW-0472">Membrane</keyword>
<sequence length="482" mass="49145">MTGTATAISGTWRELLGPKYLAASTVLAGGVGLYATNEFLTISLLPSTVAEIGGQRLYAWVTTVYLVASVIASTTVSATLARVGARWSYLVGLTAFGLGTSMCAVAPTMEFLLAGRTVQGAAGGLIAGLGYSVINSALPQTLWTKASALVSAMWGVGTLLGPAAGGLFAQTSSWRWAFGALLILTGIIAALVPFALPARSNEVPRKPERIPVWSLLLLASAALAISGAALPRDVGWTVALLVVGAGFVGAFIAVDRRATAAVLPPTAFRPGPLKWVYLTLGMLMAATMVDMYVPYFGQRLAHLAPVAAGFLGVALAIGWTMSEIVSASMTGPRAIMRIVAIAPLVMAVGLMSAAVSQVDNASAGVVAGWVLALLLTGAGIGMAWPHLPAWAMGGVDDPGEGGRAAAAINTVQLVCGAFGAGLAGVVVNATDAGGATPARWLFATFAVLAALGMVASTRSGRRSDVDLVHVGGVLLHDRRPLE</sequence>
<feature type="domain" description="Major facilitator superfamily (MFS) profile" evidence="7">
    <location>
        <begin position="23"/>
        <end position="464"/>
    </location>
</feature>
<feature type="transmembrane region" description="Helical" evidence="6">
    <location>
        <begin position="87"/>
        <end position="107"/>
    </location>
</feature>
<gene>
    <name evidence="8" type="ORF">GCM10011610_32480</name>
</gene>
<keyword evidence="4 6" id="KW-1133">Transmembrane helix</keyword>
<feature type="transmembrane region" description="Helical" evidence="6">
    <location>
        <begin position="174"/>
        <end position="198"/>
    </location>
</feature>
<accession>A0ABQ2KFM5</accession>
<evidence type="ECO:0000256" key="5">
    <source>
        <dbReference type="ARBA" id="ARBA00023136"/>
    </source>
</evidence>
<name>A0ABQ2KFM5_9NOCA</name>
<keyword evidence="2" id="KW-0813">Transport</keyword>
<evidence type="ECO:0000259" key="7">
    <source>
        <dbReference type="PROSITE" id="PS50850"/>
    </source>
</evidence>
<keyword evidence="9" id="KW-1185">Reference proteome</keyword>
<feature type="transmembrane region" description="Helical" evidence="6">
    <location>
        <begin position="301"/>
        <end position="322"/>
    </location>
</feature>
<feature type="transmembrane region" description="Helical" evidence="6">
    <location>
        <begin position="210"/>
        <end position="230"/>
    </location>
</feature>
<comment type="subcellular location">
    <subcellularLocation>
        <location evidence="1">Cell membrane</location>
        <topology evidence="1">Multi-pass membrane protein</topology>
    </subcellularLocation>
</comment>
<dbReference type="PANTHER" id="PTHR23501">
    <property type="entry name" value="MAJOR FACILITATOR SUPERFAMILY"/>
    <property type="match status" value="1"/>
</dbReference>
<dbReference type="PROSITE" id="PS50850">
    <property type="entry name" value="MFS"/>
    <property type="match status" value="1"/>
</dbReference>
<feature type="transmembrane region" description="Helical" evidence="6">
    <location>
        <begin position="361"/>
        <end position="384"/>
    </location>
</feature>
<evidence type="ECO:0000313" key="9">
    <source>
        <dbReference type="Proteomes" id="UP000658127"/>
    </source>
</evidence>
<feature type="transmembrane region" description="Helical" evidence="6">
    <location>
        <begin position="236"/>
        <end position="254"/>
    </location>
</feature>
<feature type="transmembrane region" description="Helical" evidence="6">
    <location>
        <begin position="20"/>
        <end position="37"/>
    </location>
</feature>
<dbReference type="InterPro" id="IPR036259">
    <property type="entry name" value="MFS_trans_sf"/>
</dbReference>
<organism evidence="8 9">
    <name type="scientific">Nocardia rhizosphaerihabitans</name>
    <dbReference type="NCBI Taxonomy" id="1691570"/>
    <lineage>
        <taxon>Bacteria</taxon>
        <taxon>Bacillati</taxon>
        <taxon>Actinomycetota</taxon>
        <taxon>Actinomycetes</taxon>
        <taxon>Mycobacteriales</taxon>
        <taxon>Nocardiaceae</taxon>
        <taxon>Nocardia</taxon>
    </lineage>
</organism>
<dbReference type="InterPro" id="IPR011701">
    <property type="entry name" value="MFS"/>
</dbReference>
<evidence type="ECO:0000256" key="2">
    <source>
        <dbReference type="ARBA" id="ARBA00022448"/>
    </source>
</evidence>
<feature type="transmembrane region" description="Helical" evidence="6">
    <location>
        <begin position="146"/>
        <end position="168"/>
    </location>
</feature>
<evidence type="ECO:0000256" key="4">
    <source>
        <dbReference type="ARBA" id="ARBA00022989"/>
    </source>
</evidence>
<dbReference type="Gene3D" id="1.20.1720.10">
    <property type="entry name" value="Multidrug resistance protein D"/>
    <property type="match status" value="1"/>
</dbReference>
<dbReference type="Gene3D" id="1.20.1250.20">
    <property type="entry name" value="MFS general substrate transporter like domains"/>
    <property type="match status" value="1"/>
</dbReference>
<dbReference type="RefSeq" id="WP_189028783.1">
    <property type="nucleotide sequence ID" value="NZ_BMNE01000003.1"/>
</dbReference>
<dbReference type="InterPro" id="IPR020846">
    <property type="entry name" value="MFS_dom"/>
</dbReference>
<feature type="transmembrane region" description="Helical" evidence="6">
    <location>
        <begin position="438"/>
        <end position="455"/>
    </location>
</feature>
<dbReference type="Pfam" id="PF07690">
    <property type="entry name" value="MFS_1"/>
    <property type="match status" value="1"/>
</dbReference>
<feature type="transmembrane region" description="Helical" evidence="6">
    <location>
        <begin position="57"/>
        <end position="80"/>
    </location>
</feature>